<dbReference type="RefSeq" id="WP_013628580.1">
    <property type="nucleotide sequence ID" value="NC_015174.1"/>
</dbReference>
<dbReference type="InterPro" id="IPR036061">
    <property type="entry name" value="CheW-like_dom_sf"/>
</dbReference>
<dbReference type="HOGENOM" id="CLU_048995_3_3_0"/>
<dbReference type="eggNOG" id="COG0835">
    <property type="taxonomic scope" value="Bacteria"/>
</dbReference>
<evidence type="ECO:0000313" key="3">
    <source>
        <dbReference type="Proteomes" id="UP000006860"/>
    </source>
</evidence>
<accession>F0SL03</accession>
<dbReference type="KEGG" id="pbs:Plabr_2254"/>
<evidence type="ECO:0000259" key="1">
    <source>
        <dbReference type="PROSITE" id="PS50851"/>
    </source>
</evidence>
<dbReference type="PANTHER" id="PTHR22617">
    <property type="entry name" value="CHEMOTAXIS SENSOR HISTIDINE KINASE-RELATED"/>
    <property type="match status" value="1"/>
</dbReference>
<dbReference type="Gene3D" id="2.40.50.180">
    <property type="entry name" value="CheA-289, Domain 4"/>
    <property type="match status" value="1"/>
</dbReference>
<dbReference type="PROSITE" id="PS50851">
    <property type="entry name" value="CHEW"/>
    <property type="match status" value="1"/>
</dbReference>
<keyword evidence="3" id="KW-1185">Reference proteome</keyword>
<dbReference type="SUPFAM" id="SSF50341">
    <property type="entry name" value="CheW-like"/>
    <property type="match status" value="1"/>
</dbReference>
<dbReference type="EMBL" id="CP002546">
    <property type="protein sequence ID" value="ADY59856.1"/>
    <property type="molecule type" value="Genomic_DNA"/>
</dbReference>
<dbReference type="AlphaFoldDB" id="F0SL03"/>
<organism evidence="2 3">
    <name type="scientific">Rubinisphaera brasiliensis (strain ATCC 49424 / DSM 5305 / JCM 21570 / IAM 15109 / NBRC 103401 / IFAM 1448)</name>
    <name type="common">Planctomyces brasiliensis</name>
    <dbReference type="NCBI Taxonomy" id="756272"/>
    <lineage>
        <taxon>Bacteria</taxon>
        <taxon>Pseudomonadati</taxon>
        <taxon>Planctomycetota</taxon>
        <taxon>Planctomycetia</taxon>
        <taxon>Planctomycetales</taxon>
        <taxon>Planctomycetaceae</taxon>
        <taxon>Rubinisphaera</taxon>
    </lineage>
</organism>
<dbReference type="Proteomes" id="UP000006860">
    <property type="component" value="Chromosome"/>
</dbReference>
<dbReference type="GO" id="GO:0007165">
    <property type="term" value="P:signal transduction"/>
    <property type="evidence" value="ECO:0007669"/>
    <property type="project" value="InterPro"/>
</dbReference>
<dbReference type="InterPro" id="IPR002545">
    <property type="entry name" value="CheW-lke_dom"/>
</dbReference>
<dbReference type="Gene3D" id="2.30.30.40">
    <property type="entry name" value="SH3 Domains"/>
    <property type="match status" value="1"/>
</dbReference>
<dbReference type="GO" id="GO:0005829">
    <property type="term" value="C:cytosol"/>
    <property type="evidence" value="ECO:0007669"/>
    <property type="project" value="TreeGrafter"/>
</dbReference>
<feature type="domain" description="CheW-like" evidence="1">
    <location>
        <begin position="18"/>
        <end position="156"/>
    </location>
</feature>
<sequence length="156" mass="17241">MIAGMTGSKKTNAATVEKRQFVSFWVDGQLLGVPVNAVQEVLTAQHIARVPRTRREIAGLLNLRGQIVTAVDLRKSLGLPDRDSDKSYMNVVLRYQGDSYSLLVDEVGDVIEVDSASIVAVPRTLDQRWKKVTSGIIRLEGRLFIILEVTTVLGLH</sequence>
<dbReference type="Pfam" id="PF01584">
    <property type="entry name" value="CheW"/>
    <property type="match status" value="1"/>
</dbReference>
<protein>
    <submittedName>
        <fullName evidence="2">CheW protein</fullName>
    </submittedName>
</protein>
<reference evidence="3" key="1">
    <citation type="submission" date="2011-02" db="EMBL/GenBank/DDBJ databases">
        <title>The complete genome of Planctomyces brasiliensis DSM 5305.</title>
        <authorList>
            <person name="Lucas S."/>
            <person name="Copeland A."/>
            <person name="Lapidus A."/>
            <person name="Bruce D."/>
            <person name="Goodwin L."/>
            <person name="Pitluck S."/>
            <person name="Kyrpides N."/>
            <person name="Mavromatis K."/>
            <person name="Pagani I."/>
            <person name="Ivanova N."/>
            <person name="Ovchinnikova G."/>
            <person name="Lu M."/>
            <person name="Detter J.C."/>
            <person name="Han C."/>
            <person name="Land M."/>
            <person name="Hauser L."/>
            <person name="Markowitz V."/>
            <person name="Cheng J.-F."/>
            <person name="Hugenholtz P."/>
            <person name="Woyke T."/>
            <person name="Wu D."/>
            <person name="Tindall B."/>
            <person name="Pomrenke H.G."/>
            <person name="Brambilla E."/>
            <person name="Klenk H.-P."/>
            <person name="Eisen J.A."/>
        </authorList>
    </citation>
    <scope>NUCLEOTIDE SEQUENCE [LARGE SCALE GENOMIC DNA]</scope>
    <source>
        <strain evidence="3">ATCC 49424 / DSM 5305 / JCM 21570 / NBRC 103401 / IFAM 1448</strain>
    </source>
</reference>
<gene>
    <name evidence="2" type="ordered locus">Plabr_2254</name>
</gene>
<dbReference type="InterPro" id="IPR039315">
    <property type="entry name" value="CheW"/>
</dbReference>
<dbReference type="OrthoDB" id="9794382at2"/>
<dbReference type="SMART" id="SM00260">
    <property type="entry name" value="CheW"/>
    <property type="match status" value="1"/>
</dbReference>
<evidence type="ECO:0000313" key="2">
    <source>
        <dbReference type="EMBL" id="ADY59856.1"/>
    </source>
</evidence>
<dbReference type="STRING" id="756272.Plabr_2254"/>
<name>F0SL03_RUBBR</name>
<dbReference type="GO" id="GO:0006935">
    <property type="term" value="P:chemotaxis"/>
    <property type="evidence" value="ECO:0007669"/>
    <property type="project" value="InterPro"/>
</dbReference>
<proteinExistence type="predicted"/>
<dbReference type="PANTHER" id="PTHR22617:SF23">
    <property type="entry name" value="CHEMOTAXIS PROTEIN CHEW"/>
    <property type="match status" value="1"/>
</dbReference>